<protein>
    <recommendedName>
        <fullName evidence="3">Camelysin metallo-endopeptidase</fullName>
    </recommendedName>
</protein>
<proteinExistence type="predicted"/>
<organism evidence="1 2">
    <name type="scientific">Curtobacterium luteum</name>
    <dbReference type="NCBI Taxonomy" id="33881"/>
    <lineage>
        <taxon>Bacteria</taxon>
        <taxon>Bacillati</taxon>
        <taxon>Actinomycetota</taxon>
        <taxon>Actinomycetes</taxon>
        <taxon>Micrococcales</taxon>
        <taxon>Microbacteriaceae</taxon>
        <taxon>Curtobacterium</taxon>
    </lineage>
</organism>
<sequence length="197" mass="20234">MNSTATKSKLSKKKILVASVALLSIGFGGTIATGAWFTDSKTVAANQLTAGTVILGNLADDATSTTPLNFTNVIPVAASDVATKAQTFNINVRNVGTADIDWTAKLTPDVSTAASTAFAKQVFVQASTDGGSTWSTAQSISDFSGNTIASTSKIVANGSSVIQLRAWLPSTTDNTAQGQTLKFTLEVDAIQAGVPRS</sequence>
<evidence type="ECO:0008006" key="3">
    <source>
        <dbReference type="Google" id="ProtNLM"/>
    </source>
</evidence>
<dbReference type="Gene3D" id="2.60.120.260">
    <property type="entry name" value="Galactose-binding domain-like"/>
    <property type="match status" value="1"/>
</dbReference>
<dbReference type="RefSeq" id="WP_175327244.1">
    <property type="nucleotide sequence ID" value="NZ_JABMCD010000032.1"/>
</dbReference>
<evidence type="ECO:0000313" key="2">
    <source>
        <dbReference type="Proteomes" id="UP000746584"/>
    </source>
</evidence>
<accession>A0ABS2RUQ0</accession>
<keyword evidence="2" id="KW-1185">Reference proteome</keyword>
<name>A0ABS2RUQ0_9MICO</name>
<dbReference type="EMBL" id="JAFBCG010000001">
    <property type="protein sequence ID" value="MBM7802749.1"/>
    <property type="molecule type" value="Genomic_DNA"/>
</dbReference>
<evidence type="ECO:0000313" key="1">
    <source>
        <dbReference type="EMBL" id="MBM7802749.1"/>
    </source>
</evidence>
<reference evidence="1 2" key="1">
    <citation type="submission" date="2021-01" db="EMBL/GenBank/DDBJ databases">
        <title>Sequencing the genomes of 1000 actinobacteria strains.</title>
        <authorList>
            <person name="Klenk H.-P."/>
        </authorList>
    </citation>
    <scope>NUCLEOTIDE SEQUENCE [LARGE SCALE GENOMIC DNA]</scope>
    <source>
        <strain evidence="1 2">DSM 20542</strain>
    </source>
</reference>
<comment type="caution">
    <text evidence="1">The sequence shown here is derived from an EMBL/GenBank/DDBJ whole genome shotgun (WGS) entry which is preliminary data.</text>
</comment>
<gene>
    <name evidence="1" type="ORF">JOE58_002000</name>
</gene>
<dbReference type="Proteomes" id="UP000746584">
    <property type="component" value="Unassembled WGS sequence"/>
</dbReference>